<feature type="region of interest" description="Disordered" evidence="1">
    <location>
        <begin position="304"/>
        <end position="325"/>
    </location>
</feature>
<gene>
    <name evidence="3" type="ordered locus">CNE04695</name>
</gene>
<dbReference type="GeneID" id="36392881"/>
<protein>
    <recommendedName>
        <fullName evidence="2">Zn(2)-C6 fungal-type domain-containing protein</fullName>
    </recommendedName>
</protein>
<evidence type="ECO:0000313" key="4">
    <source>
        <dbReference type="Proteomes" id="UP000002149"/>
    </source>
</evidence>
<dbReference type="InParanoid" id="A0A0S2LIV0"/>
<name>A0A0S2LIV0_CRYD1</name>
<dbReference type="GO" id="GO:0008270">
    <property type="term" value="F:zinc ion binding"/>
    <property type="evidence" value="ECO:0007669"/>
    <property type="project" value="InterPro"/>
</dbReference>
<accession>A0A0S2LIV0</accession>
<proteinExistence type="predicted"/>
<feature type="compositionally biased region" description="Polar residues" evidence="1">
    <location>
        <begin position="307"/>
        <end position="325"/>
    </location>
</feature>
<evidence type="ECO:0000256" key="1">
    <source>
        <dbReference type="SAM" id="MobiDB-lite"/>
    </source>
</evidence>
<dbReference type="EMBL" id="AE017345">
    <property type="protein sequence ID" value="ALO60585.1"/>
    <property type="molecule type" value="Genomic_DNA"/>
</dbReference>
<dbReference type="SUPFAM" id="SSF57701">
    <property type="entry name" value="Zn2/Cys6 DNA-binding domain"/>
    <property type="match status" value="1"/>
</dbReference>
<dbReference type="PaxDb" id="214684-A0A0S2LIV0"/>
<feature type="compositionally biased region" description="Basic and acidic residues" evidence="1">
    <location>
        <begin position="242"/>
        <end position="254"/>
    </location>
</feature>
<dbReference type="PROSITE" id="PS50048">
    <property type="entry name" value="ZN2_CY6_FUNGAL_2"/>
    <property type="match status" value="1"/>
</dbReference>
<dbReference type="CDD" id="cd00067">
    <property type="entry name" value="GAL4"/>
    <property type="match status" value="1"/>
</dbReference>
<evidence type="ECO:0000313" key="3">
    <source>
        <dbReference type="EMBL" id="ALO60585.1"/>
    </source>
</evidence>
<keyword evidence="4" id="KW-1185">Reference proteome</keyword>
<dbReference type="RefSeq" id="XP_024514392.1">
    <property type="nucleotide sequence ID" value="XM_024658545.1"/>
</dbReference>
<dbReference type="OrthoDB" id="10261408at2759"/>
<dbReference type="PROSITE" id="PS00463">
    <property type="entry name" value="ZN2_CY6_FUNGAL_1"/>
    <property type="match status" value="1"/>
</dbReference>
<feature type="domain" description="Zn(2)-C6 fungal-type" evidence="2">
    <location>
        <begin position="261"/>
        <end position="295"/>
    </location>
</feature>
<dbReference type="VEuPathDB" id="FungiDB:CNE04695"/>
<reference evidence="3 4" key="1">
    <citation type="journal article" date="2005" name="Science">
        <title>The genome of the basidiomycetous yeast and human pathogen Cryptococcus neoformans.</title>
        <authorList>
            <person name="Loftus B.J."/>
            <person name="Fung E."/>
            <person name="Roncaglia P."/>
            <person name="Rowley D."/>
            <person name="Amedeo P."/>
            <person name="Bruno D."/>
            <person name="Vamathevan J."/>
            <person name="Miranda M."/>
            <person name="Anderson I.J."/>
            <person name="Fraser J.A."/>
            <person name="Allen J.E."/>
            <person name="Bosdet I.E."/>
            <person name="Brent M.R."/>
            <person name="Chiu R."/>
            <person name="Doering T.L."/>
            <person name="Donlin M.J."/>
            <person name="D'Souza C.A."/>
            <person name="Fox D.S."/>
            <person name="Grinberg V."/>
            <person name="Fu J."/>
            <person name="Fukushima M."/>
            <person name="Haas B.J."/>
            <person name="Huang J.C."/>
            <person name="Janbon G."/>
            <person name="Jones S.J."/>
            <person name="Koo H.L."/>
            <person name="Krzywinski M.I."/>
            <person name="Kwon-Chung J.K."/>
            <person name="Lengeler K.B."/>
            <person name="Maiti R."/>
            <person name="Marra M.A."/>
            <person name="Marra R.E."/>
            <person name="Mathewson C.A."/>
            <person name="Mitchell T.G."/>
            <person name="Pertea M."/>
            <person name="Riggs F.R."/>
            <person name="Salzberg S.L."/>
            <person name="Schein J.E."/>
            <person name="Shvartsbeyn A."/>
            <person name="Shin H."/>
            <person name="Shumway M."/>
            <person name="Specht C.A."/>
            <person name="Suh B.B."/>
            <person name="Tenney A."/>
            <person name="Utterback T.R."/>
            <person name="Wickes B.L."/>
            <person name="Wortman J.R."/>
            <person name="Wye N.H."/>
            <person name="Kronstad J.W."/>
            <person name="Lodge J.K."/>
            <person name="Heitman J."/>
            <person name="Davis R.W."/>
            <person name="Fraser C.M."/>
            <person name="Hyman R.W."/>
        </authorList>
    </citation>
    <scope>NUCLEOTIDE SEQUENCE [LARGE SCALE GENOMIC DNA]</scope>
    <source>
        <strain evidence="4">JEC21 / ATCC MYA-565</strain>
    </source>
</reference>
<sequence>MSNNNNNRFDHGSYLLQELLSSMKDESPMWSQYQPLWDPLQVLQETSSNATDQTKNNSGIDMVEDGLFNMALSSFPPVTNNLPTQFTPVGLSISQPSSATGLSGGQPPLQLAPISDTSFFPLLSLPSNQVPPPPQQPQLFVPHNLQLPTTITQDFHAPALSQSPVHQTPTTHQQRLNSHPFVHRTASSPARVSKQPAPYHIPSSTVAGPSSQLDVAPEGVSSLLDLRVDTFTSELPVSQGREPTRSRDRVPEENRKRRLQACEGCRKARHKCQEGGSHKSLPCKRCKSKGITCVWSSKKRMFGRQGLSAQRRASNQTSARDTDDSNQTLVNINVRATVSPISSERNQEPRRTVSDTVIAASASSQRPSANQIVSSLPPLSAQQLADHYLQLIMGQSQKSQQSDAIGSQLSQAPLPWEMMAPQELQNQLQASHPQDQQEQQQFALDFTEFANTEDGNNTANGGFQYDSLVEALYAW</sequence>
<organism evidence="3 4">
    <name type="scientific">Cryptococcus deneoformans (strain JEC21 / ATCC MYA-565)</name>
    <name type="common">Cryptococcus neoformans var. neoformans serotype D</name>
    <dbReference type="NCBI Taxonomy" id="214684"/>
    <lineage>
        <taxon>Eukaryota</taxon>
        <taxon>Fungi</taxon>
        <taxon>Dikarya</taxon>
        <taxon>Basidiomycota</taxon>
        <taxon>Agaricomycotina</taxon>
        <taxon>Tremellomycetes</taxon>
        <taxon>Tremellales</taxon>
        <taxon>Cryptococcaceae</taxon>
        <taxon>Cryptococcus</taxon>
        <taxon>Cryptococcus neoformans species complex</taxon>
    </lineage>
</organism>
<dbReference type="AlphaFoldDB" id="A0A0S2LIV0"/>
<feature type="region of interest" description="Disordered" evidence="1">
    <location>
        <begin position="234"/>
        <end position="254"/>
    </location>
</feature>
<dbReference type="KEGG" id="cne:CNE04695"/>
<evidence type="ECO:0000259" key="2">
    <source>
        <dbReference type="PROSITE" id="PS50048"/>
    </source>
</evidence>
<dbReference type="Gene3D" id="4.10.240.10">
    <property type="entry name" value="Zn(2)-C6 fungal-type DNA-binding domain"/>
    <property type="match status" value="1"/>
</dbReference>
<dbReference type="GO" id="GO:0000981">
    <property type="term" value="F:DNA-binding transcription factor activity, RNA polymerase II-specific"/>
    <property type="evidence" value="ECO:0007669"/>
    <property type="project" value="InterPro"/>
</dbReference>
<dbReference type="InterPro" id="IPR036864">
    <property type="entry name" value="Zn2-C6_fun-type_DNA-bd_sf"/>
</dbReference>
<dbReference type="Proteomes" id="UP000002149">
    <property type="component" value="Chromosome 5"/>
</dbReference>
<dbReference type="InterPro" id="IPR001138">
    <property type="entry name" value="Zn2Cys6_DnaBD"/>
</dbReference>